<proteinExistence type="predicted"/>
<evidence type="ECO:0000313" key="2">
    <source>
        <dbReference type="Proteomes" id="UP001500339"/>
    </source>
</evidence>
<dbReference type="EMBL" id="BAAACF010000001">
    <property type="protein sequence ID" value="GAA0720660.1"/>
    <property type="molecule type" value="Genomic_DNA"/>
</dbReference>
<sequence>MEFQGRKELLKALVGSHNYNLNTIDSDRDYKIFVSPTFEDLYYNRQFSMSQIGKLEDFDIHDIRKLPGLWWKGNINFLEILFSIEINIDSSLINHIISMKDDIAKMNLSSLYDACIGSHINKKKLIHRGTEGTIHLVHKYGYNTKEAMHSIRVLDFLRRFGESSFNDFKKALWYDDNDSMKKTLMDIKNGCYTEEEYYKLAEEILNSAKTYEKFYKEQSYNEELYDMLKKLVKTIVKTTLVLN</sequence>
<comment type="caution">
    <text evidence="1">The sequence shown here is derived from an EMBL/GenBank/DDBJ whole genome shotgun (WGS) entry which is preliminary data.</text>
</comment>
<evidence type="ECO:0000313" key="1">
    <source>
        <dbReference type="EMBL" id="GAA0720660.1"/>
    </source>
</evidence>
<dbReference type="PANTHER" id="PTHR34817">
    <property type="entry name" value="NUCLEOTIDYLTRANSFERASE"/>
    <property type="match status" value="1"/>
</dbReference>
<dbReference type="RefSeq" id="WP_343767347.1">
    <property type="nucleotide sequence ID" value="NZ_BAAACF010000001.1"/>
</dbReference>
<protein>
    <recommendedName>
        <fullName evidence="3">Nucleotidyltransferase</fullName>
    </recommendedName>
</protein>
<dbReference type="Proteomes" id="UP001500339">
    <property type="component" value="Unassembled WGS sequence"/>
</dbReference>
<dbReference type="PANTHER" id="PTHR34817:SF1">
    <property type="entry name" value="NUCLEOTIDYLTRANSFERASE"/>
    <property type="match status" value="1"/>
</dbReference>
<keyword evidence="2" id="KW-1185">Reference proteome</keyword>
<reference evidence="2" key="1">
    <citation type="journal article" date="2019" name="Int. J. Syst. Evol. Microbiol.">
        <title>The Global Catalogue of Microorganisms (GCM) 10K type strain sequencing project: providing services to taxonomists for standard genome sequencing and annotation.</title>
        <authorList>
            <consortium name="The Broad Institute Genomics Platform"/>
            <consortium name="The Broad Institute Genome Sequencing Center for Infectious Disease"/>
            <person name="Wu L."/>
            <person name="Ma J."/>
        </authorList>
    </citation>
    <scope>NUCLEOTIDE SEQUENCE [LARGE SCALE GENOMIC DNA]</scope>
    <source>
        <strain evidence="2">JCM 1405</strain>
    </source>
</reference>
<gene>
    <name evidence="1" type="ORF">GCM10008905_10090</name>
</gene>
<name>A0ABP3U0T9_9CLOT</name>
<organism evidence="1 2">
    <name type="scientific">Clostridium malenominatum</name>
    <dbReference type="NCBI Taxonomy" id="1539"/>
    <lineage>
        <taxon>Bacteria</taxon>
        <taxon>Bacillati</taxon>
        <taxon>Bacillota</taxon>
        <taxon>Clostridia</taxon>
        <taxon>Eubacteriales</taxon>
        <taxon>Clostridiaceae</taxon>
        <taxon>Clostridium</taxon>
    </lineage>
</organism>
<evidence type="ECO:0008006" key="3">
    <source>
        <dbReference type="Google" id="ProtNLM"/>
    </source>
</evidence>
<dbReference type="InterPro" id="IPR018775">
    <property type="entry name" value="RlaP"/>
</dbReference>
<accession>A0ABP3U0T9</accession>